<gene>
    <name evidence="1" type="ORF">EU348_11920</name>
</gene>
<name>A0A411DNA3_CHRID</name>
<evidence type="ECO:0008006" key="2">
    <source>
        <dbReference type="Google" id="ProtNLM"/>
    </source>
</evidence>
<dbReference type="EMBL" id="CP035532">
    <property type="protein sequence ID" value="QBA21859.1"/>
    <property type="molecule type" value="Genomic_DNA"/>
</dbReference>
<dbReference type="AlphaFoldDB" id="A0A411DNA3"/>
<organism evidence="1">
    <name type="scientific">Chryseobacterium indologenes</name>
    <name type="common">Flavobacterium indologenes</name>
    <dbReference type="NCBI Taxonomy" id="253"/>
    <lineage>
        <taxon>Bacteria</taxon>
        <taxon>Pseudomonadati</taxon>
        <taxon>Bacteroidota</taxon>
        <taxon>Flavobacteriia</taxon>
        <taxon>Flavobacteriales</taxon>
        <taxon>Weeksellaceae</taxon>
        <taxon>Chryseobacterium group</taxon>
        <taxon>Chryseobacterium</taxon>
    </lineage>
</organism>
<sequence length="840" mass="97981">MTIKDENGDLIKNGKAFFYEEKNENYTEFSLIRNGSALFIPKIEYQNLRIKIVSESFLPEEKIIHDFKASKSYELGFQLKKDKEYAIEEVVISKRKPITVKKDTVTYNVERFADGTEAKLEDILKKLPGIEVDDSNGSIKYKGKSIETITLDGDNLFDSNYTIGSKNINFDMIDKVEAIDNYQSNPLLIKADRGDKVSLNVKLKKSILNISGSASYASGYFGNRKQAYDFGGNLITLYNNLKSFSTVQYNNLGLSGNNDFTAKDSDLKYGKTIDDIHTTASLPASRWNFNNNFIGSLNLIYKYNKNTSFKFNYNVNDDKVLINEQTRNSYQTDQVNFENNSSTTITKSILKNFFSGEFNYLPSKKIRVNSVFSLDNTHDFRDGFYTFNDNENSRDLLFRQTYFKNVTNITKVFKNEDVLDFFFKLSSFRGNDNQEFLPNLQIEDLYSLQNVEAQKNVLSSYINYHKKIKKINLTQSLGFKSYDVNLESVLNENTGFNNERNNVSYKDISFFVNSNLKYNYQKWIFESRLNFEQKKIRYNNTSEDWAANNFLFGNESNISYVFGGIDVLSANFEYKRKPILENYLYDNYIRTSYNSVQRNLMSRDLQNTTSVGLKFWHNDFENQFLINTSLNYSNERGQYFSNLNMESDLISAVYFFSPRQNNQFTHLFNLTKLIYPIKTKIKIKTFYTRSNYFNIINSEERKVQVQNFNITLGFNSAFSSKIRFENETTFGFLDYKSDVETENKSIQNKFTFVLVPINSFSFISEFYTYVPNRKEKATFNFLDVTIKFLPVKTKYSFSFSLRNLLNEKSFVNTFTTDYSQVIQAIPLLPFHFSFGGSYRF</sequence>
<dbReference type="SUPFAM" id="SSF56935">
    <property type="entry name" value="Porins"/>
    <property type="match status" value="1"/>
</dbReference>
<accession>A0A411DNA3</accession>
<protein>
    <recommendedName>
        <fullName evidence="2">TonB-dependent receptor</fullName>
    </recommendedName>
</protein>
<evidence type="ECO:0000313" key="1">
    <source>
        <dbReference type="EMBL" id="QBA21859.1"/>
    </source>
</evidence>
<proteinExistence type="predicted"/>
<reference evidence="1" key="1">
    <citation type="submission" date="2019-01" db="EMBL/GenBank/DDBJ databases">
        <title>Whole Genome Sequencing for Putative Detection of Antimicrobial Resistance and Potential Virulence Factors in Chryseobacterium indologenes isolated from Nile Tilapia in Tanzania.</title>
        <authorList>
            <person name="Mwega E."/>
            <person name="Mutoloki S."/>
            <person name="Mugimba K."/>
            <person name="Colquhoun D."/>
            <person name="Mdegela R."/>
            <person name="Evensen O."/>
            <person name="Wasteson Y."/>
        </authorList>
    </citation>
    <scope>NUCLEOTIDE SEQUENCE [LARGE SCALE GENOMIC DNA]</scope>
    <source>
        <strain evidence="1">StR 01</strain>
    </source>
</reference>